<dbReference type="EMBL" id="JACEUX010000004">
    <property type="protein sequence ID" value="MBA5247759.1"/>
    <property type="molecule type" value="Genomic_DNA"/>
</dbReference>
<dbReference type="GO" id="GO:0016740">
    <property type="term" value="F:transferase activity"/>
    <property type="evidence" value="ECO:0007669"/>
    <property type="project" value="UniProtKB-KW"/>
</dbReference>
<dbReference type="Proteomes" id="UP000539710">
    <property type="component" value="Unassembled WGS sequence"/>
</dbReference>
<evidence type="ECO:0000313" key="3">
    <source>
        <dbReference type="Proteomes" id="UP000515349"/>
    </source>
</evidence>
<dbReference type="AlphaFoldDB" id="A0A7D7QED7"/>
<dbReference type="PANTHER" id="PTHR12526:SF630">
    <property type="entry name" value="GLYCOSYLTRANSFERASE"/>
    <property type="match status" value="1"/>
</dbReference>
<reference evidence="1" key="3">
    <citation type="submission" date="2020-07" db="EMBL/GenBank/DDBJ databases">
        <authorList>
            <person name="Yang C."/>
        </authorList>
    </citation>
    <scope>NUCLEOTIDE SEQUENCE</scope>
    <source>
        <strain evidence="1">Cx-624</strain>
    </source>
</reference>
<sequence>MMTPYFKIWKYSRQLNRSGLYFFFPFYHIGGAETVHLKILAACEVKPNCFITNQSFSEANRQNFEKVSNLISFDDSVNKIKCRNILLKLLAAKINRHKTSVVFGCNSIFFYDLIPLLKDHVRIMDLTHAFSYEEYSPESYSLPFATRLDTRVVLGTKTKADYAELYQKNGINPIFTERIRIIKNAVEIPKAIIKSENKILQLIFVARNSPEKRPEIVFDILRKLNEINFPFHCRIIGDFPEGQELENTEFTGEIHDTNRLNDLYTKSDILLLTSEREGLPMVILEAMAHKVVPVSTSVGEIPELNSNLPGILLVDTGDQENVSAEMVKIICRLNENRRELQSRQENCFKFVKNNYSEDRFAENYRNLFHGQ</sequence>
<dbReference type="KEGG" id="cbau:H1R16_06220"/>
<keyword evidence="4" id="KW-1185">Reference proteome</keyword>
<evidence type="ECO:0000313" key="2">
    <source>
        <dbReference type="EMBL" id="QMS97343.1"/>
    </source>
</evidence>
<reference evidence="4" key="2">
    <citation type="submission" date="2020-07" db="EMBL/GenBank/DDBJ databases">
        <title>Flavobacterium sp. xlx-214.</title>
        <authorList>
            <person name="Yang C."/>
        </authorList>
    </citation>
    <scope>NUCLEOTIDE SEQUENCE [LARGE SCALE GENOMIC DNA]</scope>
    <source>
        <strain evidence="4">CX-624</strain>
    </source>
</reference>
<dbReference type="Proteomes" id="UP000515349">
    <property type="component" value="Chromosome"/>
</dbReference>
<evidence type="ECO:0000313" key="4">
    <source>
        <dbReference type="Proteomes" id="UP000539710"/>
    </source>
</evidence>
<accession>A0A7D7QED7</accession>
<dbReference type="SUPFAM" id="SSF53756">
    <property type="entry name" value="UDP-Glycosyltransferase/glycogen phosphorylase"/>
    <property type="match status" value="1"/>
</dbReference>
<gene>
    <name evidence="2" type="ORF">H1R16_06220</name>
    <name evidence="1" type="ORF">H2507_11325</name>
</gene>
<dbReference type="EMBL" id="CP059472">
    <property type="protein sequence ID" value="QMS97343.1"/>
    <property type="molecule type" value="Genomic_DNA"/>
</dbReference>
<organism evidence="2 3">
    <name type="scientific">Marnyiella aurantia</name>
    <dbReference type="NCBI Taxonomy" id="2758037"/>
    <lineage>
        <taxon>Bacteria</taxon>
        <taxon>Pseudomonadati</taxon>
        <taxon>Bacteroidota</taxon>
        <taxon>Flavobacteriia</taxon>
        <taxon>Flavobacteriales</taxon>
        <taxon>Weeksellaceae</taxon>
        <taxon>Marnyiella</taxon>
    </lineage>
</organism>
<dbReference type="Pfam" id="PF13692">
    <property type="entry name" value="Glyco_trans_1_4"/>
    <property type="match status" value="1"/>
</dbReference>
<keyword evidence="1" id="KW-0808">Transferase</keyword>
<dbReference type="CDD" id="cd03801">
    <property type="entry name" value="GT4_PimA-like"/>
    <property type="match status" value="1"/>
</dbReference>
<evidence type="ECO:0000313" key="1">
    <source>
        <dbReference type="EMBL" id="MBA5247759.1"/>
    </source>
</evidence>
<dbReference type="RefSeq" id="WP_181887861.1">
    <property type="nucleotide sequence ID" value="NZ_CP059472.1"/>
</dbReference>
<proteinExistence type="predicted"/>
<reference evidence="2 3" key="1">
    <citation type="submission" date="2020-07" db="EMBL/GenBank/DDBJ databases">
        <title>Chryseobacterium sp.cx-624.</title>
        <authorList>
            <person name="Yang C."/>
        </authorList>
    </citation>
    <scope>NUCLEOTIDE SEQUENCE [LARGE SCALE GENOMIC DNA]</scope>
    <source>
        <strain evidence="2">Cx-624</strain>
        <strain evidence="3">cx-624</strain>
    </source>
</reference>
<dbReference type="PANTHER" id="PTHR12526">
    <property type="entry name" value="GLYCOSYLTRANSFERASE"/>
    <property type="match status" value="1"/>
</dbReference>
<dbReference type="Gene3D" id="3.40.50.2000">
    <property type="entry name" value="Glycogen Phosphorylase B"/>
    <property type="match status" value="2"/>
</dbReference>
<name>A0A7D7QED7_9FLAO</name>
<protein>
    <submittedName>
        <fullName evidence="2">Glycosyltransferase family 4 protein</fullName>
    </submittedName>
</protein>